<evidence type="ECO:0000256" key="4">
    <source>
        <dbReference type="SAM" id="MobiDB-lite"/>
    </source>
</evidence>
<keyword evidence="2" id="KW-0158">Chromosome</keyword>
<evidence type="ECO:0000256" key="3">
    <source>
        <dbReference type="ARBA" id="ARBA00023269"/>
    </source>
</evidence>
<dbReference type="InterPro" id="IPR036465">
    <property type="entry name" value="vWFA_dom_sf"/>
</dbReference>
<dbReference type="PROSITE" id="PS51468">
    <property type="entry name" value="VIT"/>
    <property type="match status" value="1"/>
</dbReference>
<accession>A0A1Y2AB56</accession>
<dbReference type="OrthoDB" id="1729737at2759"/>
<dbReference type="STRING" id="1231657.A0A1Y2AB56"/>
<comment type="caution">
    <text evidence="7">The sequence shown here is derived from an EMBL/GenBank/DDBJ whole genome shotgun (WGS) entry which is preliminary data.</text>
</comment>
<gene>
    <name evidence="7" type="ORF">BCR34DRAFT_620791</name>
</gene>
<dbReference type="InterPro" id="IPR013694">
    <property type="entry name" value="VIT"/>
</dbReference>
<dbReference type="PANTHER" id="PTHR45737">
    <property type="entry name" value="VON WILLEBRAND FACTOR A DOMAIN-CONTAINING PROTEIN 5A"/>
    <property type="match status" value="1"/>
</dbReference>
<evidence type="ECO:0000313" key="7">
    <source>
        <dbReference type="EMBL" id="ORY19793.1"/>
    </source>
</evidence>
<comment type="subcellular location">
    <subcellularLocation>
        <location evidence="1">Chromosome</location>
    </subcellularLocation>
</comment>
<evidence type="ECO:0000256" key="2">
    <source>
        <dbReference type="ARBA" id="ARBA00022454"/>
    </source>
</evidence>
<organism evidence="7 8">
    <name type="scientific">Clohesyomyces aquaticus</name>
    <dbReference type="NCBI Taxonomy" id="1231657"/>
    <lineage>
        <taxon>Eukaryota</taxon>
        <taxon>Fungi</taxon>
        <taxon>Dikarya</taxon>
        <taxon>Ascomycota</taxon>
        <taxon>Pezizomycotina</taxon>
        <taxon>Dothideomycetes</taxon>
        <taxon>Pleosporomycetidae</taxon>
        <taxon>Pleosporales</taxon>
        <taxon>Lindgomycetaceae</taxon>
        <taxon>Clohesyomyces</taxon>
    </lineage>
</organism>
<keyword evidence="3" id="KW-0544">Nucleosome core</keyword>
<dbReference type="EMBL" id="MCFA01000001">
    <property type="protein sequence ID" value="ORY19793.1"/>
    <property type="molecule type" value="Genomic_DNA"/>
</dbReference>
<dbReference type="SMART" id="SM00609">
    <property type="entry name" value="VIT"/>
    <property type="match status" value="1"/>
</dbReference>
<evidence type="ECO:0000259" key="5">
    <source>
        <dbReference type="PROSITE" id="PS50234"/>
    </source>
</evidence>
<name>A0A1Y2AB56_9PLEO</name>
<reference evidence="7 8" key="1">
    <citation type="submission" date="2016-07" db="EMBL/GenBank/DDBJ databases">
        <title>Pervasive Adenine N6-methylation of Active Genes in Fungi.</title>
        <authorList>
            <consortium name="DOE Joint Genome Institute"/>
            <person name="Mondo S.J."/>
            <person name="Dannebaum R.O."/>
            <person name="Kuo R.C."/>
            <person name="Labutti K."/>
            <person name="Haridas S."/>
            <person name="Kuo A."/>
            <person name="Salamov A."/>
            <person name="Ahrendt S.R."/>
            <person name="Lipzen A."/>
            <person name="Sullivan W."/>
            <person name="Andreopoulos W.B."/>
            <person name="Clum A."/>
            <person name="Lindquist E."/>
            <person name="Daum C."/>
            <person name="Ramamoorthy G.K."/>
            <person name="Gryganskyi A."/>
            <person name="Culley D."/>
            <person name="Magnuson J.K."/>
            <person name="James T.Y."/>
            <person name="O'Malley M.A."/>
            <person name="Stajich J.E."/>
            <person name="Spatafora J.W."/>
            <person name="Visel A."/>
            <person name="Grigoriev I.V."/>
        </authorList>
    </citation>
    <scope>NUCLEOTIDE SEQUENCE [LARGE SCALE GENOMIC DNA]</scope>
    <source>
        <strain evidence="7 8">CBS 115471</strain>
    </source>
</reference>
<evidence type="ECO:0000259" key="6">
    <source>
        <dbReference type="PROSITE" id="PS51468"/>
    </source>
</evidence>
<dbReference type="InterPro" id="IPR000164">
    <property type="entry name" value="Histone_H3/CENP-A"/>
</dbReference>
<dbReference type="GO" id="GO:0000786">
    <property type="term" value="C:nucleosome"/>
    <property type="evidence" value="ECO:0007669"/>
    <property type="project" value="UniProtKB-KW"/>
</dbReference>
<feature type="domain" description="VWFA" evidence="5">
    <location>
        <begin position="291"/>
        <end position="467"/>
    </location>
</feature>
<sequence>MALFFQATSSPRICGCYYTDGIQRIYLPLVNIDAHTTILSTASNTVLKQIFINPSLDKPLGEIRYNFPLFDGISVVDFKCQIGERTILGLVKKKEEARKTYEQAKQRGENAALLEQLPNAADVFTTSISNIPENSEVLITIRYIQELKHDAEVDGLRLNMPTSIAPRYGSSSVKVMDSSVVNQVEGMSITVDVNMAHGVPIKKIISPSHPIEVCLGTLSTSTNDEDSSISKASAALALGTAELAQDFVLQIVAKDIGVPRAILETHPTIPNQRALMATLVPKFSVKPHNPEIIFIADRSGSMGDNIKTLISALNVFLKSLRVGIMFNICSFGSSTEFLWPQSKHYSKESLEEAVQYVSKFDANFGGTETYQAVKATIKQRLTVIPTEIILLTDGDIWQQDQLFQYVEEEAKGGSVRVFPIGIGGGVSSSLIEGVARAGRGFAQMVGNDEKLGGKIVRMLKGALTPHITDYHLEIKYENDTVDAIADSLRMKLDFHAEETRNVDDKQGEVRYPLRNKPISLYDPNANEEPKEDTTEAILARLPKINRPPILQTPHEVPPLYPFNRTNVYLIFSPESSGSVPKSIILKVEVMEEPGEMIHQLAARKATQELEEGRGWLSEAKTNSGELAKTQHPAEYEMLQKREAVRLGVEFQVGGKYCSFVAVEANEAEIDEKRKRALTRAVDRTTVSGEDDEFEIVDHDIYQSEIAADIRRGTRTRQTARKSTGGKAPRKQLASKAARKSAPSATVAPRRQLASKAARKSAPSGSPGLEIKSKKKRKLSANQSVAVAAEAKEEEAEESDEDMGFGLFDDGPDTPAPTSASRFLRIAASYSASRSASVHSQKQTASGSGAENTMSSDELLSKLISKQSFDGSWARATLPCNAMGIDRNAARTAAQRLLSASIGSDEEESATLLATAIVVMFLQTKMEGDEDVWELVVEKAKDWLNSQVTGSDLGLVWKEADALVAKA</sequence>
<protein>
    <submittedName>
        <fullName evidence="7">von Willebrand factor type A domain-domain-containing protein</fullName>
    </submittedName>
</protein>
<dbReference type="Gene3D" id="3.40.50.410">
    <property type="entry name" value="von Willebrand factor, type A domain"/>
    <property type="match status" value="1"/>
</dbReference>
<dbReference type="SMART" id="SM00327">
    <property type="entry name" value="VWA"/>
    <property type="match status" value="1"/>
</dbReference>
<dbReference type="PROSITE" id="PS50234">
    <property type="entry name" value="VWFA"/>
    <property type="match status" value="1"/>
</dbReference>
<dbReference type="GO" id="GO:0030527">
    <property type="term" value="F:structural constituent of chromatin"/>
    <property type="evidence" value="ECO:0007669"/>
    <property type="project" value="InterPro"/>
</dbReference>
<dbReference type="Pfam" id="PF08487">
    <property type="entry name" value="VIT"/>
    <property type="match status" value="1"/>
</dbReference>
<dbReference type="Pfam" id="PF13768">
    <property type="entry name" value="VWA_3"/>
    <property type="match status" value="1"/>
</dbReference>
<dbReference type="Proteomes" id="UP000193144">
    <property type="component" value="Unassembled WGS sequence"/>
</dbReference>
<feature type="compositionally biased region" description="Low complexity" evidence="4">
    <location>
        <begin position="733"/>
        <end position="744"/>
    </location>
</feature>
<dbReference type="PROSITE" id="PS00322">
    <property type="entry name" value="HISTONE_H3_1"/>
    <property type="match status" value="1"/>
</dbReference>
<dbReference type="InterPro" id="IPR002035">
    <property type="entry name" value="VWF_A"/>
</dbReference>
<feature type="domain" description="VIT" evidence="6">
    <location>
        <begin position="13"/>
        <end position="145"/>
    </location>
</feature>
<evidence type="ECO:0000313" key="8">
    <source>
        <dbReference type="Proteomes" id="UP000193144"/>
    </source>
</evidence>
<proteinExistence type="predicted"/>
<keyword evidence="8" id="KW-1185">Reference proteome</keyword>
<feature type="region of interest" description="Disordered" evidence="4">
    <location>
        <begin position="709"/>
        <end position="818"/>
    </location>
</feature>
<dbReference type="SUPFAM" id="SSF53300">
    <property type="entry name" value="vWA-like"/>
    <property type="match status" value="1"/>
</dbReference>
<feature type="compositionally biased region" description="Acidic residues" evidence="4">
    <location>
        <begin position="791"/>
        <end position="802"/>
    </location>
</feature>
<keyword evidence="3" id="KW-0238">DNA-binding</keyword>
<dbReference type="PANTHER" id="PTHR45737:SF6">
    <property type="entry name" value="VON WILLEBRAND FACTOR A DOMAIN-CONTAINING PROTEIN 5A"/>
    <property type="match status" value="1"/>
</dbReference>
<dbReference type="PRINTS" id="PR00622">
    <property type="entry name" value="HISTONEH3"/>
</dbReference>
<evidence type="ECO:0000256" key="1">
    <source>
        <dbReference type="ARBA" id="ARBA00004286"/>
    </source>
</evidence>
<dbReference type="AlphaFoldDB" id="A0A1Y2AB56"/>
<dbReference type="GO" id="GO:0003677">
    <property type="term" value="F:DNA binding"/>
    <property type="evidence" value="ECO:0007669"/>
    <property type="project" value="InterPro"/>
</dbReference>